<dbReference type="InParanoid" id="I1CPX6"/>
<feature type="domain" description="Macro" evidence="1">
    <location>
        <begin position="21"/>
        <end position="195"/>
    </location>
</feature>
<dbReference type="GeneID" id="93622182"/>
<dbReference type="Proteomes" id="UP000009138">
    <property type="component" value="Unassembled WGS sequence"/>
</dbReference>
<dbReference type="CDD" id="cd02908">
    <property type="entry name" value="Macro_OAADPr_deacetylase"/>
    <property type="match status" value="1"/>
</dbReference>
<dbReference type="AlphaFoldDB" id="I1CPX6"/>
<dbReference type="InterPro" id="IPR043472">
    <property type="entry name" value="Macro_dom-like"/>
</dbReference>
<dbReference type="Pfam" id="PF01661">
    <property type="entry name" value="Macro"/>
    <property type="match status" value="1"/>
</dbReference>
<dbReference type="InterPro" id="IPR002589">
    <property type="entry name" value="Macro_dom"/>
</dbReference>
<accession>I1CPX6</accession>
<dbReference type="OMA" id="AKWVIHT"/>
<evidence type="ECO:0000313" key="2">
    <source>
        <dbReference type="EMBL" id="EIE90506.1"/>
    </source>
</evidence>
<dbReference type="SMART" id="SM00506">
    <property type="entry name" value="A1pp"/>
    <property type="match status" value="1"/>
</dbReference>
<sequence length="202" mass="22306">MGANCLLNFFSLQNILAHFFSILKRMIEQLADKVKLCCQDITKLRVDAIVNAANSSLLGGGGVDGAIHRAAGKELLEECRTLNGCVEGDAKITKGYQLPAKYVIHTVGPKSEKPDVLKSCYERSLQLMDERGLSSIAFPCIATGAYGYDNEKAANIALKVVQDKLKQFEKINQVYFVLFTDKDKKIYKDLLPKYFPGASTDC</sequence>
<dbReference type="PANTHER" id="PTHR11106:SF27">
    <property type="entry name" value="MACRO DOMAIN-CONTAINING PROTEIN"/>
    <property type="match status" value="1"/>
</dbReference>
<name>I1CPX6_RHIO9</name>
<dbReference type="eggNOG" id="KOG2633">
    <property type="taxonomic scope" value="Eukaryota"/>
</dbReference>
<dbReference type="PANTHER" id="PTHR11106">
    <property type="entry name" value="GANGLIOSIDE INDUCED DIFFERENTIATION ASSOCIATED PROTEIN 2-RELATED"/>
    <property type="match status" value="1"/>
</dbReference>
<dbReference type="Gene3D" id="3.40.220.10">
    <property type="entry name" value="Leucine Aminopeptidase, subunit E, domain 1"/>
    <property type="match status" value="1"/>
</dbReference>
<organism evidence="2 3">
    <name type="scientific">Rhizopus delemar (strain RA 99-880 / ATCC MYA-4621 / FGSC 9543 / NRRL 43880)</name>
    <name type="common">Mucormycosis agent</name>
    <name type="synonym">Rhizopus arrhizus var. delemar</name>
    <dbReference type="NCBI Taxonomy" id="246409"/>
    <lineage>
        <taxon>Eukaryota</taxon>
        <taxon>Fungi</taxon>
        <taxon>Fungi incertae sedis</taxon>
        <taxon>Mucoromycota</taxon>
        <taxon>Mucoromycotina</taxon>
        <taxon>Mucoromycetes</taxon>
        <taxon>Mucorales</taxon>
        <taxon>Mucorineae</taxon>
        <taxon>Rhizopodaceae</taxon>
        <taxon>Rhizopus</taxon>
    </lineage>
</organism>
<dbReference type="PROSITE" id="PS51154">
    <property type="entry name" value="MACRO"/>
    <property type="match status" value="1"/>
</dbReference>
<keyword evidence="3" id="KW-1185">Reference proteome</keyword>
<gene>
    <name evidence="2" type="ORF">RO3G_15217</name>
</gene>
<evidence type="ECO:0000259" key="1">
    <source>
        <dbReference type="PROSITE" id="PS51154"/>
    </source>
</evidence>
<dbReference type="VEuPathDB" id="FungiDB:RO3G_15217"/>
<protein>
    <recommendedName>
        <fullName evidence="1">Macro domain-containing protein</fullName>
    </recommendedName>
</protein>
<dbReference type="SUPFAM" id="SSF52949">
    <property type="entry name" value="Macro domain-like"/>
    <property type="match status" value="1"/>
</dbReference>
<dbReference type="RefSeq" id="XP_067525902.1">
    <property type="nucleotide sequence ID" value="XM_067669801.1"/>
</dbReference>
<dbReference type="STRING" id="246409.I1CPX6"/>
<evidence type="ECO:0000313" key="3">
    <source>
        <dbReference type="Proteomes" id="UP000009138"/>
    </source>
</evidence>
<dbReference type="NCBIfam" id="NF001664">
    <property type="entry name" value="PRK00431.1-6"/>
    <property type="match status" value="1"/>
</dbReference>
<dbReference type="OrthoDB" id="6077599at2759"/>
<reference evidence="2 3" key="1">
    <citation type="journal article" date="2009" name="PLoS Genet.">
        <title>Genomic analysis of the basal lineage fungus Rhizopus oryzae reveals a whole-genome duplication.</title>
        <authorList>
            <person name="Ma L.-J."/>
            <person name="Ibrahim A.S."/>
            <person name="Skory C."/>
            <person name="Grabherr M.G."/>
            <person name="Burger G."/>
            <person name="Butler M."/>
            <person name="Elias M."/>
            <person name="Idnurm A."/>
            <person name="Lang B.F."/>
            <person name="Sone T."/>
            <person name="Abe A."/>
            <person name="Calvo S.E."/>
            <person name="Corrochano L.M."/>
            <person name="Engels R."/>
            <person name="Fu J."/>
            <person name="Hansberg W."/>
            <person name="Kim J.-M."/>
            <person name="Kodira C.D."/>
            <person name="Koehrsen M.J."/>
            <person name="Liu B."/>
            <person name="Miranda-Saavedra D."/>
            <person name="O'Leary S."/>
            <person name="Ortiz-Castellanos L."/>
            <person name="Poulter R."/>
            <person name="Rodriguez-Romero J."/>
            <person name="Ruiz-Herrera J."/>
            <person name="Shen Y.-Q."/>
            <person name="Zeng Q."/>
            <person name="Galagan J."/>
            <person name="Birren B.W."/>
            <person name="Cuomo C.A."/>
            <person name="Wickes B.L."/>
        </authorList>
    </citation>
    <scope>NUCLEOTIDE SEQUENCE [LARGE SCALE GENOMIC DNA]</scope>
    <source>
        <strain evidence="3">RA 99-880 / ATCC MYA-4621 / FGSC 9543 / NRRL 43880</strain>
    </source>
</reference>
<dbReference type="EMBL" id="CH476746">
    <property type="protein sequence ID" value="EIE90506.1"/>
    <property type="molecule type" value="Genomic_DNA"/>
</dbReference>
<proteinExistence type="predicted"/>